<gene>
    <name evidence="1" type="ORF">EV420DRAFT_1477021</name>
</gene>
<name>A0AA39TXE4_ARMTA</name>
<accession>A0AA39TXE4</accession>
<comment type="caution">
    <text evidence="1">The sequence shown here is derived from an EMBL/GenBank/DDBJ whole genome shotgun (WGS) entry which is preliminary data.</text>
</comment>
<organism evidence="1 2">
    <name type="scientific">Armillaria tabescens</name>
    <name type="common">Ringless honey mushroom</name>
    <name type="synonym">Agaricus tabescens</name>
    <dbReference type="NCBI Taxonomy" id="1929756"/>
    <lineage>
        <taxon>Eukaryota</taxon>
        <taxon>Fungi</taxon>
        <taxon>Dikarya</taxon>
        <taxon>Basidiomycota</taxon>
        <taxon>Agaricomycotina</taxon>
        <taxon>Agaricomycetes</taxon>
        <taxon>Agaricomycetidae</taxon>
        <taxon>Agaricales</taxon>
        <taxon>Marasmiineae</taxon>
        <taxon>Physalacriaceae</taxon>
        <taxon>Desarmillaria</taxon>
    </lineage>
</organism>
<dbReference type="RefSeq" id="XP_060333882.1">
    <property type="nucleotide sequence ID" value="XM_060469385.1"/>
</dbReference>
<dbReference type="GeneID" id="85352933"/>
<dbReference type="AlphaFoldDB" id="A0AA39TXE4"/>
<evidence type="ECO:0000313" key="2">
    <source>
        <dbReference type="Proteomes" id="UP001175211"/>
    </source>
</evidence>
<dbReference type="Proteomes" id="UP001175211">
    <property type="component" value="Unassembled WGS sequence"/>
</dbReference>
<proteinExistence type="predicted"/>
<keyword evidence="2" id="KW-1185">Reference proteome</keyword>
<reference evidence="1" key="1">
    <citation type="submission" date="2023-06" db="EMBL/GenBank/DDBJ databases">
        <authorList>
            <consortium name="Lawrence Berkeley National Laboratory"/>
            <person name="Ahrendt S."/>
            <person name="Sahu N."/>
            <person name="Indic B."/>
            <person name="Wong-Bajracharya J."/>
            <person name="Merenyi Z."/>
            <person name="Ke H.-M."/>
            <person name="Monk M."/>
            <person name="Kocsube S."/>
            <person name="Drula E."/>
            <person name="Lipzen A."/>
            <person name="Balint B."/>
            <person name="Henrissat B."/>
            <person name="Andreopoulos B."/>
            <person name="Martin F.M."/>
            <person name="Harder C.B."/>
            <person name="Rigling D."/>
            <person name="Ford K.L."/>
            <person name="Foster G.D."/>
            <person name="Pangilinan J."/>
            <person name="Papanicolaou A."/>
            <person name="Barry K."/>
            <person name="LaButti K."/>
            <person name="Viragh M."/>
            <person name="Koriabine M."/>
            <person name="Yan M."/>
            <person name="Riley R."/>
            <person name="Champramary S."/>
            <person name="Plett K.L."/>
            <person name="Tsai I.J."/>
            <person name="Slot J."/>
            <person name="Sipos G."/>
            <person name="Plett J."/>
            <person name="Nagy L.G."/>
            <person name="Grigoriev I.V."/>
        </authorList>
    </citation>
    <scope>NUCLEOTIDE SEQUENCE</scope>
    <source>
        <strain evidence="1">CCBAS 213</strain>
    </source>
</reference>
<evidence type="ECO:0000313" key="1">
    <source>
        <dbReference type="EMBL" id="KAK0462270.1"/>
    </source>
</evidence>
<dbReference type="EMBL" id="JAUEPS010000009">
    <property type="protein sequence ID" value="KAK0462270.1"/>
    <property type="molecule type" value="Genomic_DNA"/>
</dbReference>
<sequence>MTPCSVPSVNWKFTLDYQRTEIDVQKASRKIGSRMVFVIGLIRHDAWTRTAHTLCRNTVSRRPQEVATLSTRNLSILNTEDSSIPAQDIRHLDGDMSERRQRWSWRFLNYSVFGEYFDLASTKSPVEAHSPVPILPQKIRRICCSNCLFVDDDAYAPVSLLREWYQSLMVPASAGSSNSVIFVPSFLKHEHSYQVRMVNIPTLITVVPTFLSIKDVRFASSSAKETSHGRPSSCVQPPLAKIWFFVARLSGHDLLKNGSTDT</sequence>
<protein>
    <submittedName>
        <fullName evidence="1">Uncharacterized protein</fullName>
    </submittedName>
</protein>